<evidence type="ECO:0000313" key="9">
    <source>
        <dbReference type="Proteomes" id="UP000199026"/>
    </source>
</evidence>
<keyword evidence="6" id="KW-0521">NADP</keyword>
<dbReference type="PANTHER" id="PTHR10491:SF4">
    <property type="entry name" value="METHIONINE ADENOSYLTRANSFERASE 2 SUBUNIT BETA"/>
    <property type="match status" value="1"/>
</dbReference>
<dbReference type="InterPro" id="IPR005913">
    <property type="entry name" value="dTDP_dehydrorham_reduct"/>
</dbReference>
<dbReference type="SUPFAM" id="SSF51735">
    <property type="entry name" value="NAD(P)-binding Rossmann-fold domains"/>
    <property type="match status" value="1"/>
</dbReference>
<dbReference type="GO" id="GO:0019305">
    <property type="term" value="P:dTDP-rhamnose biosynthetic process"/>
    <property type="evidence" value="ECO:0007669"/>
    <property type="project" value="UniProtKB-UniPathway"/>
</dbReference>
<comment type="pathway">
    <text evidence="1 6">Carbohydrate biosynthesis; dTDP-L-rhamnose biosynthesis.</text>
</comment>
<dbReference type="InterPro" id="IPR029903">
    <property type="entry name" value="RmlD-like-bd"/>
</dbReference>
<name>A0A1H3MLP0_9RHOB</name>
<evidence type="ECO:0000256" key="6">
    <source>
        <dbReference type="RuleBase" id="RU364082"/>
    </source>
</evidence>
<dbReference type="Gene3D" id="3.90.25.10">
    <property type="entry name" value="UDP-galactose 4-epimerase, domain 1"/>
    <property type="match status" value="1"/>
</dbReference>
<comment type="catalytic activity">
    <reaction evidence="5 6">
        <text>dTDP-beta-L-rhamnose + NADP(+) = dTDP-4-dehydro-beta-L-rhamnose + NADPH + H(+)</text>
        <dbReference type="Rhea" id="RHEA:21796"/>
        <dbReference type="ChEBI" id="CHEBI:15378"/>
        <dbReference type="ChEBI" id="CHEBI:57510"/>
        <dbReference type="ChEBI" id="CHEBI:57783"/>
        <dbReference type="ChEBI" id="CHEBI:58349"/>
        <dbReference type="ChEBI" id="CHEBI:62830"/>
        <dbReference type="EC" id="1.1.1.133"/>
    </reaction>
</comment>
<evidence type="ECO:0000256" key="2">
    <source>
        <dbReference type="ARBA" id="ARBA00010944"/>
    </source>
</evidence>
<dbReference type="RefSeq" id="WP_089893488.1">
    <property type="nucleotide sequence ID" value="NZ_CALJFH010000036.1"/>
</dbReference>
<evidence type="ECO:0000259" key="7">
    <source>
        <dbReference type="Pfam" id="PF04321"/>
    </source>
</evidence>
<gene>
    <name evidence="8" type="ORF">SAMN05444486_103667</name>
</gene>
<dbReference type="EC" id="1.1.1.133" evidence="3 6"/>
<feature type="domain" description="RmlD-like substrate binding" evidence="7">
    <location>
        <begin position="1"/>
        <end position="276"/>
    </location>
</feature>
<dbReference type="CDD" id="cd05254">
    <property type="entry name" value="dTDP_HR_like_SDR_e"/>
    <property type="match status" value="1"/>
</dbReference>
<protein>
    <recommendedName>
        <fullName evidence="4 6">dTDP-4-dehydrorhamnose reductase</fullName>
        <ecNumber evidence="3 6">1.1.1.133</ecNumber>
    </recommendedName>
</protein>
<dbReference type="PANTHER" id="PTHR10491">
    <property type="entry name" value="DTDP-4-DEHYDRORHAMNOSE REDUCTASE"/>
    <property type="match status" value="1"/>
</dbReference>
<dbReference type="Proteomes" id="UP000199026">
    <property type="component" value="Unassembled WGS sequence"/>
</dbReference>
<comment type="cofactor">
    <cofactor evidence="6">
        <name>Mg(2+)</name>
        <dbReference type="ChEBI" id="CHEBI:18420"/>
    </cofactor>
    <text evidence="6">Binds 1 Mg(2+) ion per monomer.</text>
</comment>
<dbReference type="OrthoDB" id="9803892at2"/>
<evidence type="ECO:0000256" key="1">
    <source>
        <dbReference type="ARBA" id="ARBA00004781"/>
    </source>
</evidence>
<keyword evidence="6" id="KW-0560">Oxidoreductase</keyword>
<proteinExistence type="inferred from homology"/>
<evidence type="ECO:0000313" key="8">
    <source>
        <dbReference type="EMBL" id="SDY77065.1"/>
    </source>
</evidence>
<dbReference type="AlphaFoldDB" id="A0A1H3MLP0"/>
<comment type="similarity">
    <text evidence="2 6">Belongs to the dTDP-4-dehydrorhamnose reductase family.</text>
</comment>
<dbReference type="STRING" id="576131.SAMN05444486_103667"/>
<dbReference type="Gene3D" id="3.40.50.720">
    <property type="entry name" value="NAD(P)-binding Rossmann-like Domain"/>
    <property type="match status" value="1"/>
</dbReference>
<comment type="function">
    <text evidence="6">Catalyzes the reduction of dTDP-6-deoxy-L-lyxo-4-hexulose to yield dTDP-L-rhamnose.</text>
</comment>
<dbReference type="EMBL" id="FNPR01000003">
    <property type="protein sequence ID" value="SDY77065.1"/>
    <property type="molecule type" value="Genomic_DNA"/>
</dbReference>
<sequence>MSILVFGKTGQVACELQRLHPEFTYLSREEADLSNPDACGETILAAKPSAVINAAAYTAVDHAEDEESLAYTINAEAPAAMANACATLGIPLVHISTDYVFDGSGEMSRAPDAPTAPINAYGRTKLAGEEAIRASGALHAILRTSWVFSAHGNNFVKTMLRLSETREALSIVADQIGGPTPASDIALACAKMAQNLNKSGTYHISGAPSVSWADFAREIFAQADRIVTVTAIPTKDYPTPAARPLNSRLDCASLLSDFGVKQPQWKDELAKVIRELT</sequence>
<dbReference type="GO" id="GO:0008831">
    <property type="term" value="F:dTDP-4-dehydrorhamnose reductase activity"/>
    <property type="evidence" value="ECO:0007669"/>
    <property type="project" value="UniProtKB-EC"/>
</dbReference>
<evidence type="ECO:0000256" key="5">
    <source>
        <dbReference type="ARBA" id="ARBA00048200"/>
    </source>
</evidence>
<organism evidence="8 9">
    <name type="scientific">Lentibacter algarum</name>
    <dbReference type="NCBI Taxonomy" id="576131"/>
    <lineage>
        <taxon>Bacteria</taxon>
        <taxon>Pseudomonadati</taxon>
        <taxon>Pseudomonadota</taxon>
        <taxon>Alphaproteobacteria</taxon>
        <taxon>Rhodobacterales</taxon>
        <taxon>Roseobacteraceae</taxon>
        <taxon>Lentibacter</taxon>
    </lineage>
</organism>
<accession>A0A1H3MLP0</accession>
<dbReference type="NCBIfam" id="TIGR01214">
    <property type="entry name" value="rmlD"/>
    <property type="match status" value="1"/>
</dbReference>
<evidence type="ECO:0000256" key="4">
    <source>
        <dbReference type="ARBA" id="ARBA00017099"/>
    </source>
</evidence>
<evidence type="ECO:0000256" key="3">
    <source>
        <dbReference type="ARBA" id="ARBA00012929"/>
    </source>
</evidence>
<keyword evidence="9" id="KW-1185">Reference proteome</keyword>
<dbReference type="InterPro" id="IPR036291">
    <property type="entry name" value="NAD(P)-bd_dom_sf"/>
</dbReference>
<dbReference type="Pfam" id="PF04321">
    <property type="entry name" value="RmlD_sub_bind"/>
    <property type="match status" value="1"/>
</dbReference>
<dbReference type="UniPathway" id="UPA00124"/>
<dbReference type="GeneID" id="78125609"/>
<reference evidence="8 9" key="1">
    <citation type="submission" date="2016-10" db="EMBL/GenBank/DDBJ databases">
        <authorList>
            <person name="de Groot N.N."/>
        </authorList>
    </citation>
    <scope>NUCLEOTIDE SEQUENCE [LARGE SCALE GENOMIC DNA]</scope>
    <source>
        <strain evidence="8 9">DSM 24677</strain>
    </source>
</reference>